<sequence length="201" mass="20304">MIVASLLLILVAVALLVFGLAGGSSLLLTTSIAASLLAALALVAGARRAAASRAAAGRPDADASRFRRPPAGRTGQAGPDIPTQHVPATDGTDDAGWRQPPGSSVPAGETHAATSEVPSPDEPPDEPPALRVSPADAALVAGLDAEVLVVDGRPRYHLADCPHLLGRDAEALPVSEAVALGFTPCARCAPDTSLLADTRPR</sequence>
<keyword evidence="3" id="KW-1185">Reference proteome</keyword>
<dbReference type="Proteomes" id="UP000319825">
    <property type="component" value="Unassembled WGS sequence"/>
</dbReference>
<evidence type="ECO:0000313" key="2">
    <source>
        <dbReference type="EMBL" id="TWH65658.1"/>
    </source>
</evidence>
<dbReference type="EMBL" id="VLKE01000001">
    <property type="protein sequence ID" value="TWH65658.1"/>
    <property type="molecule type" value="Genomic_DNA"/>
</dbReference>
<organism evidence="2 3">
    <name type="scientific">Micromonospora olivasterospora</name>
    <dbReference type="NCBI Taxonomy" id="1880"/>
    <lineage>
        <taxon>Bacteria</taxon>
        <taxon>Bacillati</taxon>
        <taxon>Actinomycetota</taxon>
        <taxon>Actinomycetes</taxon>
        <taxon>Micromonosporales</taxon>
        <taxon>Micromonosporaceae</taxon>
        <taxon>Micromonospora</taxon>
    </lineage>
</organism>
<dbReference type="AlphaFoldDB" id="A0A562I4J1"/>
<evidence type="ECO:0000313" key="3">
    <source>
        <dbReference type="Proteomes" id="UP000319825"/>
    </source>
</evidence>
<reference evidence="2 3" key="1">
    <citation type="submission" date="2019-07" db="EMBL/GenBank/DDBJ databases">
        <title>R&amp;d 2014.</title>
        <authorList>
            <person name="Klenk H.-P."/>
        </authorList>
    </citation>
    <scope>NUCLEOTIDE SEQUENCE [LARGE SCALE GENOMIC DNA]</scope>
    <source>
        <strain evidence="2 3">DSM 43868</strain>
    </source>
</reference>
<evidence type="ECO:0000256" key="1">
    <source>
        <dbReference type="SAM" id="MobiDB-lite"/>
    </source>
</evidence>
<protein>
    <submittedName>
        <fullName evidence="2">Uncharacterized protein</fullName>
    </submittedName>
</protein>
<gene>
    <name evidence="2" type="ORF">JD77_00596</name>
</gene>
<dbReference type="OrthoDB" id="3638805at2"/>
<proteinExistence type="predicted"/>
<accession>A0A562I4J1</accession>
<dbReference type="RefSeq" id="WP_145772926.1">
    <property type="nucleotide sequence ID" value="NZ_BAAATQ010000015.1"/>
</dbReference>
<name>A0A562I4J1_MICOL</name>
<comment type="caution">
    <text evidence="2">The sequence shown here is derived from an EMBL/GenBank/DDBJ whole genome shotgun (WGS) entry which is preliminary data.</text>
</comment>
<feature type="region of interest" description="Disordered" evidence="1">
    <location>
        <begin position="53"/>
        <end position="131"/>
    </location>
</feature>